<dbReference type="GO" id="GO:0006405">
    <property type="term" value="P:RNA export from nucleus"/>
    <property type="evidence" value="ECO:0007669"/>
    <property type="project" value="TreeGrafter"/>
</dbReference>
<keyword evidence="2" id="KW-0813">Transport</keyword>
<feature type="compositionally biased region" description="Gly residues" evidence="4">
    <location>
        <begin position="470"/>
        <end position="479"/>
    </location>
</feature>
<protein>
    <submittedName>
        <fullName evidence="6">Nup133 N terminal like-domain-containing protein</fullName>
    </submittedName>
</protein>
<feature type="compositionally biased region" description="Low complexity" evidence="4">
    <location>
        <begin position="451"/>
        <end position="469"/>
    </location>
</feature>
<dbReference type="GO" id="GO:0017056">
    <property type="term" value="F:structural constituent of nuclear pore"/>
    <property type="evidence" value="ECO:0007669"/>
    <property type="project" value="InterPro"/>
</dbReference>
<evidence type="ECO:0000313" key="7">
    <source>
        <dbReference type="Proteomes" id="UP000664859"/>
    </source>
</evidence>
<feature type="compositionally biased region" description="Low complexity" evidence="4">
    <location>
        <begin position="883"/>
        <end position="895"/>
    </location>
</feature>
<dbReference type="GO" id="GO:0000972">
    <property type="term" value="P:transcription-dependent tethering of RNA polymerase II gene DNA at nuclear periphery"/>
    <property type="evidence" value="ECO:0007669"/>
    <property type="project" value="TreeGrafter"/>
</dbReference>
<dbReference type="PANTHER" id="PTHR10350">
    <property type="entry name" value="NUCLEAR PORE COMPLEX PROTEIN NUP155"/>
    <property type="match status" value="1"/>
</dbReference>
<evidence type="ECO:0000256" key="1">
    <source>
        <dbReference type="ARBA" id="ARBA00004123"/>
    </source>
</evidence>
<feature type="region of interest" description="Disordered" evidence="4">
    <location>
        <begin position="883"/>
        <end position="908"/>
    </location>
</feature>
<dbReference type="Proteomes" id="UP000664859">
    <property type="component" value="Unassembled WGS sequence"/>
</dbReference>
<dbReference type="OrthoDB" id="338970at2759"/>
<feature type="region of interest" description="Disordered" evidence="4">
    <location>
        <begin position="588"/>
        <end position="630"/>
    </location>
</feature>
<sequence length="1519" mass="159615">MASAVGPGNGTSQDFSALADAHGEVVSHLLQDEAQNTTLYSQLLDNPGGAAHGYFCEPHTADQLGLPLELRSTIPLPAELLDLQQRMQVATFMGLLPELNHAWLSVDNALLLWNYVDGADVVKKFQELEQVIVAVGLAVPRQGVFKPLVKYLLVVATPVEVVLVAVTDGGDGRLDVRPTQFSASSDGVNMNAIRGHPCGRIFMAGKDGNLYELIYEAGGATGWLSYVGLGGSSGSRKCRKINRSTTPSSAVWNSFKQGRSRAARGAAITSPGPMAGLLVKRLPRVTAARAAAAAAILPGGGAGAASLLDLAVDPLRNALYTVDSTGVLRHYNLGPDGQQTVPVGGDLDLWAASGQFCRLHSTNRAQDVPDARAFEPGHGLEAVALSVVDACEDACVHLVVVASSGMRVYLGPSGRASEIDTAQATSPLRVLHVRAPPPAALWEHRKALANPAAGAAPPSQPPTGFAAGATRGGSAAGAGGRGGNAATAAYYAHRVTVVAQRAAGRGRGGSGGGLGLVAICESGVARLDQPQVSLAETALEIDPAGGVLAIEEHPTVLGDPAMASLLALTYTSGTPSAHNEIARQLAEANEDAPVAPPSARSQRAAHPPRAADGDPNAPPAGEVPPPPPLCLPPRGWLGGLRGARGVVPLRELATQHAAPQRRLLCLSGAGLHMVAKLRPLDVLHRLLRAAPPRPDLLQLFFDSYGHAEACAMCFAIACGLPNDATAPPETLPPTDVRRRVTRWLLQQVKLSAASCPPERRLDRHARDRAATAIATGAGVLLAADERAGPSAATRAAAVDALQRLGGAAHFAGSGDGDAGAAGGGSGDHGGMNGNGGGGGGGAVFNEEFRHSAQYLGLAQFLARLLRPAWFRPVAVAAVPLQGAPAAQPRPQQQQQRDARGGGGGTLPGDITLTLSEGDLEGMVEPLRELVALLRRVYRVAVQEDWLSKPRLRIEVHALFADFRRDCVSNDSVTFERMSERFWSSGASPFEPPLLMCPGPGLPWSTAAEPQQRGAYGAAAGHPDSAAARAAAQRARAAEALRRECMDVHRAYRLASRALQALKLLGILLDLRRKHPQCRAQWSALANVRLSQLVVGRGAHANAERLLAGLVGAQSGLGGDAEGHLARALRQECYLYFSQGDVLAHEGALALSQAEEKEAVDPGSVDARAESDCAVTLLTHAAAFWRGPRAAAPGGPLQLACARLARLRRYDGVGRVCLACAANFAGVRAAVERDGFREIFTIATVPANCLNAGARSSGPRARSRRSHFHNSCPQIIHRSVSDEVVGRPSWSAGADDLRTLGGWSPPPDVPRWELELYHGGSVGDAKGRDAAVEAVHGVLLGYLEDLVRGDAGADIRPGESPEMPCQPAVPTANATPLPCPARFRAAVSKRVEAALRRRCDAEGLISNTLKSQDDVYHARLYALLLRRDRVLLLRVDGERLEPWLRANDADLLHQLLRQRQQGSQQQQQRAENADVAQGAGTGRAVRYAKAALLELELAQEDGVPLEKRIAHLALAAADIR</sequence>
<dbReference type="InterPro" id="IPR014908">
    <property type="entry name" value="Nucleoporin_Nup133/Nup155_N"/>
</dbReference>
<name>A0A835YRU3_9STRA</name>
<feature type="compositionally biased region" description="Pro residues" evidence="4">
    <location>
        <begin position="616"/>
        <end position="630"/>
    </location>
</feature>
<evidence type="ECO:0000313" key="6">
    <source>
        <dbReference type="EMBL" id="KAG5180255.1"/>
    </source>
</evidence>
<evidence type="ECO:0000259" key="5">
    <source>
        <dbReference type="Pfam" id="PF08801"/>
    </source>
</evidence>
<feature type="region of interest" description="Disordered" evidence="4">
    <location>
        <begin position="451"/>
        <end position="479"/>
    </location>
</feature>
<comment type="subcellular location">
    <subcellularLocation>
        <location evidence="1">Nucleus</location>
    </subcellularLocation>
</comment>
<keyword evidence="7" id="KW-1185">Reference proteome</keyword>
<dbReference type="GO" id="GO:0036228">
    <property type="term" value="P:protein localization to nuclear inner membrane"/>
    <property type="evidence" value="ECO:0007669"/>
    <property type="project" value="TreeGrafter"/>
</dbReference>
<feature type="domain" description="Nucleoporin Nup133/Nup155-like N-terminal" evidence="5">
    <location>
        <begin position="73"/>
        <end position="437"/>
    </location>
</feature>
<gene>
    <name evidence="6" type="ORF">JKP88DRAFT_324211</name>
</gene>
<dbReference type="Gene3D" id="1.20.58.1780">
    <property type="match status" value="1"/>
</dbReference>
<evidence type="ECO:0000256" key="3">
    <source>
        <dbReference type="ARBA" id="ARBA00023242"/>
    </source>
</evidence>
<dbReference type="GO" id="GO:0044611">
    <property type="term" value="C:nuclear pore inner ring"/>
    <property type="evidence" value="ECO:0007669"/>
    <property type="project" value="TreeGrafter"/>
</dbReference>
<dbReference type="PANTHER" id="PTHR10350:SF6">
    <property type="entry name" value="NUCLEAR PORE COMPLEX PROTEIN NUP155"/>
    <property type="match status" value="1"/>
</dbReference>
<comment type="caution">
    <text evidence="6">The sequence shown here is derived from an EMBL/GenBank/DDBJ whole genome shotgun (WGS) entry which is preliminary data.</text>
</comment>
<organism evidence="6 7">
    <name type="scientific">Tribonema minus</name>
    <dbReference type="NCBI Taxonomy" id="303371"/>
    <lineage>
        <taxon>Eukaryota</taxon>
        <taxon>Sar</taxon>
        <taxon>Stramenopiles</taxon>
        <taxon>Ochrophyta</taxon>
        <taxon>PX clade</taxon>
        <taxon>Xanthophyceae</taxon>
        <taxon>Tribonematales</taxon>
        <taxon>Tribonemataceae</taxon>
        <taxon>Tribonema</taxon>
    </lineage>
</organism>
<reference evidence="6" key="1">
    <citation type="submission" date="2021-02" db="EMBL/GenBank/DDBJ databases">
        <title>First Annotated Genome of the Yellow-green Alga Tribonema minus.</title>
        <authorList>
            <person name="Mahan K.M."/>
        </authorList>
    </citation>
    <scope>NUCLEOTIDE SEQUENCE</scope>
    <source>
        <strain evidence="6">UTEX B ZZ1240</strain>
    </source>
</reference>
<keyword evidence="3" id="KW-0539">Nucleus</keyword>
<dbReference type="InterPro" id="IPR004870">
    <property type="entry name" value="Nucleoporin_Nup155"/>
</dbReference>
<dbReference type="EMBL" id="JAFCMP010000401">
    <property type="protein sequence ID" value="KAG5180255.1"/>
    <property type="molecule type" value="Genomic_DNA"/>
</dbReference>
<evidence type="ECO:0000256" key="2">
    <source>
        <dbReference type="ARBA" id="ARBA00022448"/>
    </source>
</evidence>
<dbReference type="GO" id="GO:0006606">
    <property type="term" value="P:protein import into nucleus"/>
    <property type="evidence" value="ECO:0007669"/>
    <property type="project" value="TreeGrafter"/>
</dbReference>
<evidence type="ECO:0000256" key="4">
    <source>
        <dbReference type="SAM" id="MobiDB-lite"/>
    </source>
</evidence>
<accession>A0A835YRU3</accession>
<dbReference type="Pfam" id="PF08801">
    <property type="entry name" value="Nucleoporin_N"/>
    <property type="match status" value="1"/>
</dbReference>
<proteinExistence type="predicted"/>